<dbReference type="Proteomes" id="UP000059680">
    <property type="component" value="Chromosome 8"/>
</dbReference>
<organism evidence="2 3">
    <name type="scientific">Oryza sativa subsp. japonica</name>
    <name type="common">Rice</name>
    <dbReference type="NCBI Taxonomy" id="39947"/>
    <lineage>
        <taxon>Eukaryota</taxon>
        <taxon>Viridiplantae</taxon>
        <taxon>Streptophyta</taxon>
        <taxon>Embryophyta</taxon>
        <taxon>Tracheophyta</taxon>
        <taxon>Spermatophyta</taxon>
        <taxon>Magnoliopsida</taxon>
        <taxon>Liliopsida</taxon>
        <taxon>Poales</taxon>
        <taxon>Poaceae</taxon>
        <taxon>BOP clade</taxon>
        <taxon>Oryzoideae</taxon>
        <taxon>Oryzeae</taxon>
        <taxon>Oryzinae</taxon>
        <taxon>Oryza</taxon>
        <taxon>Oryza sativa</taxon>
    </lineage>
</organism>
<dbReference type="InParanoid" id="A0A0P0XFF9"/>
<proteinExistence type="predicted"/>
<evidence type="ECO:0000256" key="1">
    <source>
        <dbReference type="SAM" id="MobiDB-lite"/>
    </source>
</evidence>
<dbReference type="AlphaFoldDB" id="A0A0P0XFF9"/>
<evidence type="ECO:0000313" key="3">
    <source>
        <dbReference type="Proteomes" id="UP000059680"/>
    </source>
</evidence>
<feature type="region of interest" description="Disordered" evidence="1">
    <location>
        <begin position="167"/>
        <end position="198"/>
    </location>
</feature>
<reference evidence="3" key="1">
    <citation type="journal article" date="2005" name="Nature">
        <title>The map-based sequence of the rice genome.</title>
        <authorList>
            <consortium name="International rice genome sequencing project (IRGSP)"/>
            <person name="Matsumoto T."/>
            <person name="Wu J."/>
            <person name="Kanamori H."/>
            <person name="Katayose Y."/>
            <person name="Fujisawa M."/>
            <person name="Namiki N."/>
            <person name="Mizuno H."/>
            <person name="Yamamoto K."/>
            <person name="Antonio B.A."/>
            <person name="Baba T."/>
            <person name="Sakata K."/>
            <person name="Nagamura Y."/>
            <person name="Aoki H."/>
            <person name="Arikawa K."/>
            <person name="Arita K."/>
            <person name="Bito T."/>
            <person name="Chiden Y."/>
            <person name="Fujitsuka N."/>
            <person name="Fukunaka R."/>
            <person name="Hamada M."/>
            <person name="Harada C."/>
            <person name="Hayashi A."/>
            <person name="Hijishita S."/>
            <person name="Honda M."/>
            <person name="Hosokawa S."/>
            <person name="Ichikawa Y."/>
            <person name="Idonuma A."/>
            <person name="Iijima M."/>
            <person name="Ikeda M."/>
            <person name="Ikeno M."/>
            <person name="Ito K."/>
            <person name="Ito S."/>
            <person name="Ito T."/>
            <person name="Ito Y."/>
            <person name="Ito Y."/>
            <person name="Iwabuchi A."/>
            <person name="Kamiya K."/>
            <person name="Karasawa W."/>
            <person name="Kurita K."/>
            <person name="Katagiri S."/>
            <person name="Kikuta A."/>
            <person name="Kobayashi H."/>
            <person name="Kobayashi N."/>
            <person name="Machita K."/>
            <person name="Maehara T."/>
            <person name="Masukawa M."/>
            <person name="Mizubayashi T."/>
            <person name="Mukai Y."/>
            <person name="Nagasaki H."/>
            <person name="Nagata Y."/>
            <person name="Naito S."/>
            <person name="Nakashima M."/>
            <person name="Nakama Y."/>
            <person name="Nakamichi Y."/>
            <person name="Nakamura M."/>
            <person name="Meguro A."/>
            <person name="Negishi M."/>
            <person name="Ohta I."/>
            <person name="Ohta T."/>
            <person name="Okamoto M."/>
            <person name="Ono N."/>
            <person name="Saji S."/>
            <person name="Sakaguchi M."/>
            <person name="Sakai K."/>
            <person name="Shibata M."/>
            <person name="Shimokawa T."/>
            <person name="Song J."/>
            <person name="Takazaki Y."/>
            <person name="Terasawa K."/>
            <person name="Tsugane M."/>
            <person name="Tsuji K."/>
            <person name="Ueda S."/>
            <person name="Waki K."/>
            <person name="Yamagata H."/>
            <person name="Yamamoto M."/>
            <person name="Yamamoto S."/>
            <person name="Yamane H."/>
            <person name="Yoshiki S."/>
            <person name="Yoshihara R."/>
            <person name="Yukawa K."/>
            <person name="Zhong H."/>
            <person name="Yano M."/>
            <person name="Yuan Q."/>
            <person name="Ouyang S."/>
            <person name="Liu J."/>
            <person name="Jones K.M."/>
            <person name="Gansberger K."/>
            <person name="Moffat K."/>
            <person name="Hill J."/>
            <person name="Bera J."/>
            <person name="Fadrosh D."/>
            <person name="Jin S."/>
            <person name="Johri S."/>
            <person name="Kim M."/>
            <person name="Overton L."/>
            <person name="Reardon M."/>
            <person name="Tsitrin T."/>
            <person name="Vuong H."/>
            <person name="Weaver B."/>
            <person name="Ciecko A."/>
            <person name="Tallon L."/>
            <person name="Jackson J."/>
            <person name="Pai G."/>
            <person name="Aken S.V."/>
            <person name="Utterback T."/>
            <person name="Reidmuller S."/>
            <person name="Feldblyum T."/>
            <person name="Hsiao J."/>
            <person name="Zismann V."/>
            <person name="Iobst S."/>
            <person name="de Vazeille A.R."/>
            <person name="Buell C.R."/>
            <person name="Ying K."/>
            <person name="Li Y."/>
            <person name="Lu T."/>
            <person name="Huang Y."/>
            <person name="Zhao Q."/>
            <person name="Feng Q."/>
            <person name="Zhang L."/>
            <person name="Zhu J."/>
            <person name="Weng Q."/>
            <person name="Mu J."/>
            <person name="Lu Y."/>
            <person name="Fan D."/>
            <person name="Liu Y."/>
            <person name="Guan J."/>
            <person name="Zhang Y."/>
            <person name="Yu S."/>
            <person name="Liu X."/>
            <person name="Zhang Y."/>
            <person name="Hong G."/>
            <person name="Han B."/>
            <person name="Choisne N."/>
            <person name="Demange N."/>
            <person name="Orjeda G."/>
            <person name="Samain S."/>
            <person name="Cattolico L."/>
            <person name="Pelletier E."/>
            <person name="Couloux A."/>
            <person name="Segurens B."/>
            <person name="Wincker P."/>
            <person name="D'Hont A."/>
            <person name="Scarpelli C."/>
            <person name="Weissenbach J."/>
            <person name="Salanoubat M."/>
            <person name="Quetier F."/>
            <person name="Yu Y."/>
            <person name="Kim H.R."/>
            <person name="Rambo T."/>
            <person name="Currie J."/>
            <person name="Collura K."/>
            <person name="Luo M."/>
            <person name="Yang T."/>
            <person name="Ammiraju J.S.S."/>
            <person name="Engler F."/>
            <person name="Soderlund C."/>
            <person name="Wing R.A."/>
            <person name="Palmer L.E."/>
            <person name="de la Bastide M."/>
            <person name="Spiegel L."/>
            <person name="Nascimento L."/>
            <person name="Zutavern T."/>
            <person name="O'Shaughnessy A."/>
            <person name="Dike S."/>
            <person name="Dedhia N."/>
            <person name="Preston R."/>
            <person name="Balija V."/>
            <person name="McCombie W.R."/>
            <person name="Chow T."/>
            <person name="Chen H."/>
            <person name="Chung M."/>
            <person name="Chen C."/>
            <person name="Shaw J."/>
            <person name="Wu H."/>
            <person name="Hsiao K."/>
            <person name="Chao Y."/>
            <person name="Chu M."/>
            <person name="Cheng C."/>
            <person name="Hour A."/>
            <person name="Lee P."/>
            <person name="Lin S."/>
            <person name="Lin Y."/>
            <person name="Liou J."/>
            <person name="Liu S."/>
            <person name="Hsing Y."/>
            <person name="Raghuvanshi S."/>
            <person name="Mohanty A."/>
            <person name="Bharti A.K."/>
            <person name="Gaur A."/>
            <person name="Gupta V."/>
            <person name="Kumar D."/>
            <person name="Ravi V."/>
            <person name="Vij S."/>
            <person name="Kapur A."/>
            <person name="Khurana P."/>
            <person name="Khurana P."/>
            <person name="Khurana J.P."/>
            <person name="Tyagi A.K."/>
            <person name="Gaikwad K."/>
            <person name="Singh A."/>
            <person name="Dalal V."/>
            <person name="Srivastava S."/>
            <person name="Dixit A."/>
            <person name="Pal A.K."/>
            <person name="Ghazi I.A."/>
            <person name="Yadav M."/>
            <person name="Pandit A."/>
            <person name="Bhargava A."/>
            <person name="Sureshbabu K."/>
            <person name="Batra K."/>
            <person name="Sharma T.R."/>
            <person name="Mohapatra T."/>
            <person name="Singh N.K."/>
            <person name="Messing J."/>
            <person name="Nelson A.B."/>
            <person name="Fuks G."/>
            <person name="Kavchok S."/>
            <person name="Keizer G."/>
            <person name="Linton E."/>
            <person name="Llaca V."/>
            <person name="Song R."/>
            <person name="Tanyolac B."/>
            <person name="Young S."/>
            <person name="Ho-Il K."/>
            <person name="Hahn J.H."/>
            <person name="Sangsakoo G."/>
            <person name="Vanavichit A."/>
            <person name="de Mattos Luiz.A.T."/>
            <person name="Zimmer P.D."/>
            <person name="Malone G."/>
            <person name="Dellagostin O."/>
            <person name="de Oliveira A.C."/>
            <person name="Bevan M."/>
            <person name="Bancroft I."/>
            <person name="Minx P."/>
            <person name="Cordum H."/>
            <person name="Wilson R."/>
            <person name="Cheng Z."/>
            <person name="Jin W."/>
            <person name="Jiang J."/>
            <person name="Leong S.A."/>
            <person name="Iwama H."/>
            <person name="Gojobori T."/>
            <person name="Itoh T."/>
            <person name="Niimura Y."/>
            <person name="Fujii Y."/>
            <person name="Habara T."/>
            <person name="Sakai H."/>
            <person name="Sato Y."/>
            <person name="Wilson G."/>
            <person name="Kumar K."/>
            <person name="McCouch S."/>
            <person name="Juretic N."/>
            <person name="Hoen D."/>
            <person name="Wright S."/>
            <person name="Bruskiewich R."/>
            <person name="Bureau T."/>
            <person name="Miyao A."/>
            <person name="Hirochika H."/>
            <person name="Nishikawa T."/>
            <person name="Kadowaki K."/>
            <person name="Sugiura M."/>
            <person name="Burr B."/>
            <person name="Sasaki T."/>
        </authorList>
    </citation>
    <scope>NUCLEOTIDE SEQUENCE [LARGE SCALE GENOMIC DNA]</scope>
    <source>
        <strain evidence="3">cv. Nipponbare</strain>
    </source>
</reference>
<sequence>MEWTMKLARRSMGETMRARVLAKMSWKSQTKEACISPWTRARTPCWLSPSIASRICCSAKLCSSCTMSTIDKKVRPIESPAESSSRSSHRVCHTTSCCCFFRFSIWSDKGIPALPRAALHARQPLATRALHTHRHRKLLDRPQELRFPAPTSSKLALKAHLAGCHNPRRRAMTPTPQLTGAWDLASLTPPRAGREDVE</sequence>
<evidence type="ECO:0000313" key="2">
    <source>
        <dbReference type="EMBL" id="BAT05235.1"/>
    </source>
</evidence>
<accession>A0A0P0XFF9</accession>
<gene>
    <name evidence="2" type="ordered locus">Os08g0382701</name>
    <name evidence="2" type="ORF">OSNPB_080382701</name>
</gene>
<dbReference type="PaxDb" id="39947-A0A0P0XFF9"/>
<protein>
    <submittedName>
        <fullName evidence="2">Os08g0382701 protein</fullName>
    </submittedName>
</protein>
<reference evidence="2 3" key="2">
    <citation type="journal article" date="2013" name="Plant Cell Physiol.">
        <title>Rice Annotation Project Database (RAP-DB): an integrative and interactive database for rice genomics.</title>
        <authorList>
            <person name="Sakai H."/>
            <person name="Lee S.S."/>
            <person name="Tanaka T."/>
            <person name="Numa H."/>
            <person name="Kim J."/>
            <person name="Kawahara Y."/>
            <person name="Wakimoto H."/>
            <person name="Yang C.C."/>
            <person name="Iwamoto M."/>
            <person name="Abe T."/>
            <person name="Yamada Y."/>
            <person name="Muto A."/>
            <person name="Inokuchi H."/>
            <person name="Ikemura T."/>
            <person name="Matsumoto T."/>
            <person name="Sasaki T."/>
            <person name="Itoh T."/>
        </authorList>
    </citation>
    <scope>NUCLEOTIDE SEQUENCE [LARGE SCALE GENOMIC DNA]</scope>
    <source>
        <strain evidence="3">cv. Nipponbare</strain>
    </source>
</reference>
<dbReference type="EMBL" id="AP014964">
    <property type="protein sequence ID" value="BAT05235.1"/>
    <property type="molecule type" value="Genomic_DNA"/>
</dbReference>
<reference evidence="2 3" key="3">
    <citation type="journal article" date="2013" name="Rice">
        <title>Improvement of the Oryza sativa Nipponbare reference genome using next generation sequence and optical map data.</title>
        <authorList>
            <person name="Kawahara Y."/>
            <person name="de la Bastide M."/>
            <person name="Hamilton J.P."/>
            <person name="Kanamori H."/>
            <person name="McCombie W.R."/>
            <person name="Ouyang S."/>
            <person name="Schwartz D.C."/>
            <person name="Tanaka T."/>
            <person name="Wu J."/>
            <person name="Zhou S."/>
            <person name="Childs K.L."/>
            <person name="Davidson R.M."/>
            <person name="Lin H."/>
            <person name="Quesada-Ocampo L."/>
            <person name="Vaillancourt B."/>
            <person name="Sakai H."/>
            <person name="Lee S.S."/>
            <person name="Kim J."/>
            <person name="Numa H."/>
            <person name="Itoh T."/>
            <person name="Buell C.R."/>
            <person name="Matsumoto T."/>
        </authorList>
    </citation>
    <scope>NUCLEOTIDE SEQUENCE [LARGE SCALE GENOMIC DNA]</scope>
    <source>
        <strain evidence="3">cv. Nipponbare</strain>
    </source>
</reference>
<keyword evidence="3" id="KW-1185">Reference proteome</keyword>
<name>A0A0P0XFF9_ORYSJ</name>
<dbReference type="FunCoup" id="A0A0P0XFF9">
    <property type="interactions" value="331"/>
</dbReference>